<comment type="caution">
    <text evidence="2">The sequence shown here is derived from an EMBL/GenBank/DDBJ whole genome shotgun (WGS) entry which is preliminary data.</text>
</comment>
<dbReference type="InterPro" id="IPR021735">
    <property type="entry name" value="DUF3306"/>
</dbReference>
<feature type="region of interest" description="Disordered" evidence="1">
    <location>
        <begin position="137"/>
        <end position="226"/>
    </location>
</feature>
<dbReference type="AlphaFoldDB" id="A0A939EER2"/>
<feature type="compositionally biased region" description="Polar residues" evidence="1">
    <location>
        <begin position="155"/>
        <end position="169"/>
    </location>
</feature>
<accession>A0A939EER2</accession>
<reference evidence="2" key="1">
    <citation type="submission" date="2020-12" db="EMBL/GenBank/DDBJ databases">
        <title>Oil enriched cultivation method for isolating marine PHA-producing bacteria.</title>
        <authorList>
            <person name="Zheng W."/>
            <person name="Yu S."/>
            <person name="Huang Y."/>
        </authorList>
    </citation>
    <scope>NUCLEOTIDE SEQUENCE</scope>
    <source>
        <strain evidence="2">SY-2-12</strain>
    </source>
</reference>
<feature type="region of interest" description="Disordered" evidence="1">
    <location>
        <begin position="22"/>
        <end position="48"/>
    </location>
</feature>
<protein>
    <submittedName>
        <fullName evidence="2">DUF3306 domain-containing protein</fullName>
    </submittedName>
</protein>
<evidence type="ECO:0000313" key="2">
    <source>
        <dbReference type="EMBL" id="MBN9671897.1"/>
    </source>
</evidence>
<sequence length="226" mass="25083">MSGADGSGSDFWSRRRASVKAAEEAERAQEAAEARAEDLARLEEKSDQEILEELGLPDPDGLTEKDDFTSFLSAAVPERLRRRALRRLWTVNPVLANLDGLVDYAEDYTDAATVVSGMQTVYQVGKGMFDRFAALAEDEKGSETPDAPESGEPANESSVPAQCEENTALHNGFSRDGKTSFQLTKDVPVVHSDAERPDSLDLQEENNEGNEYEPQFTRRRLRFDYS</sequence>
<feature type="compositionally biased region" description="Acidic residues" evidence="1">
    <location>
        <begin position="201"/>
        <end position="211"/>
    </location>
</feature>
<dbReference type="Pfam" id="PF11748">
    <property type="entry name" value="DUF3306"/>
    <property type="match status" value="1"/>
</dbReference>
<feature type="compositionally biased region" description="Basic residues" evidence="1">
    <location>
        <begin position="217"/>
        <end position="226"/>
    </location>
</feature>
<evidence type="ECO:0000256" key="1">
    <source>
        <dbReference type="SAM" id="MobiDB-lite"/>
    </source>
</evidence>
<gene>
    <name evidence="2" type="ORF">JF539_16220</name>
</gene>
<dbReference type="Proteomes" id="UP000664096">
    <property type="component" value="Unassembled WGS sequence"/>
</dbReference>
<evidence type="ECO:0000313" key="3">
    <source>
        <dbReference type="Proteomes" id="UP000664096"/>
    </source>
</evidence>
<name>A0A939EER2_9HYPH</name>
<organism evidence="2 3">
    <name type="scientific">Roseibium aggregatum</name>
    <dbReference type="NCBI Taxonomy" id="187304"/>
    <lineage>
        <taxon>Bacteria</taxon>
        <taxon>Pseudomonadati</taxon>
        <taxon>Pseudomonadota</taxon>
        <taxon>Alphaproteobacteria</taxon>
        <taxon>Hyphomicrobiales</taxon>
        <taxon>Stappiaceae</taxon>
        <taxon>Roseibium</taxon>
    </lineage>
</organism>
<dbReference type="EMBL" id="JAEKJZ010000003">
    <property type="protein sequence ID" value="MBN9671897.1"/>
    <property type="molecule type" value="Genomic_DNA"/>
</dbReference>
<proteinExistence type="predicted"/>
<dbReference type="RefSeq" id="WP_207141746.1">
    <property type="nucleotide sequence ID" value="NZ_JAEKJZ010000003.1"/>
</dbReference>